<dbReference type="EMBL" id="CP089982">
    <property type="protein sequence ID" value="WXA90764.1"/>
    <property type="molecule type" value="Genomic_DNA"/>
</dbReference>
<dbReference type="Proteomes" id="UP001379533">
    <property type="component" value="Chromosome"/>
</dbReference>
<reference evidence="2 3" key="1">
    <citation type="submission" date="2021-12" db="EMBL/GenBank/DDBJ databases">
        <title>Discovery of the Pendulisporaceae a myxobacterial family with distinct sporulation behavior and unique specialized metabolism.</title>
        <authorList>
            <person name="Garcia R."/>
            <person name="Popoff A."/>
            <person name="Bader C.D."/>
            <person name="Loehr J."/>
            <person name="Walesch S."/>
            <person name="Walt C."/>
            <person name="Boldt J."/>
            <person name="Bunk B."/>
            <person name="Haeckl F.J.F.P.J."/>
            <person name="Gunesch A.P."/>
            <person name="Birkelbach J."/>
            <person name="Nuebel U."/>
            <person name="Pietschmann T."/>
            <person name="Bach T."/>
            <person name="Mueller R."/>
        </authorList>
    </citation>
    <scope>NUCLEOTIDE SEQUENCE [LARGE SCALE GENOMIC DNA]</scope>
    <source>
        <strain evidence="2 3">MSr12523</strain>
    </source>
</reference>
<dbReference type="InterPro" id="IPR025487">
    <property type="entry name" value="DUF4379"/>
</dbReference>
<feature type="domain" description="Treble clef zinc finger" evidence="1">
    <location>
        <begin position="229"/>
        <end position="285"/>
    </location>
</feature>
<keyword evidence="3" id="KW-1185">Reference proteome</keyword>
<organism evidence="2 3">
    <name type="scientific">Pendulispora brunnea</name>
    <dbReference type="NCBI Taxonomy" id="2905690"/>
    <lineage>
        <taxon>Bacteria</taxon>
        <taxon>Pseudomonadati</taxon>
        <taxon>Myxococcota</taxon>
        <taxon>Myxococcia</taxon>
        <taxon>Myxococcales</taxon>
        <taxon>Sorangiineae</taxon>
        <taxon>Pendulisporaceae</taxon>
        <taxon>Pendulispora</taxon>
    </lineage>
</organism>
<sequence>MSTRVVADFPRLVAEWHKTRNHHLTPGRVGAGSDKYIWWKCPHGRDHVWQATPWKRAYGEQGCPYCAGKKVSATNSLAKQYPKVAKQWHPTKNAPLTPHEVVGTSCRRVWWKCPNGPDHEWQTKVEDRTRRENGCPYCRGRRVSVTNCFAIVAPDIAREWHPTKNGKVTPDRVSAQSWSKRWWKCPKGRDHVWQAPIGHRVSHQTGCPMCSRRFLSESTTLKADAPQFARYWHPTKNGKLRPSDVSSVSRHKVWWKCPKGPDHEWLCAVASRVRAKNGCPFCGGRKLSVTNSLQAKYPRVASEWHPTKNRPVTPKDILPGTGRRFWWRCVLGHEWRAFVTNRTTHGSGCPTCAPRGRRPALTIIKREMVRFPSDY</sequence>
<feature type="domain" description="Treble clef zinc finger" evidence="1">
    <location>
        <begin position="156"/>
        <end position="213"/>
    </location>
</feature>
<dbReference type="RefSeq" id="WP_394841383.1">
    <property type="nucleotide sequence ID" value="NZ_CP089982.1"/>
</dbReference>
<evidence type="ECO:0000259" key="1">
    <source>
        <dbReference type="Pfam" id="PF14311"/>
    </source>
</evidence>
<evidence type="ECO:0000313" key="3">
    <source>
        <dbReference type="Proteomes" id="UP001379533"/>
    </source>
</evidence>
<dbReference type="Pfam" id="PF14311">
    <property type="entry name" value="DUF4379"/>
    <property type="match status" value="5"/>
</dbReference>
<dbReference type="PANTHER" id="PTHR37317:SF1">
    <property type="entry name" value="ZINC-RIBBON DOMAIN-CONTAINING PROTEIN-RELATED"/>
    <property type="match status" value="1"/>
</dbReference>
<feature type="domain" description="Treble clef zinc finger" evidence="1">
    <location>
        <begin position="12"/>
        <end position="69"/>
    </location>
</feature>
<evidence type="ECO:0000313" key="2">
    <source>
        <dbReference type="EMBL" id="WXA90764.1"/>
    </source>
</evidence>
<dbReference type="PANTHER" id="PTHR37317">
    <property type="entry name" value="BLR8090 PROTEIN"/>
    <property type="match status" value="1"/>
</dbReference>
<feature type="domain" description="Treble clef zinc finger" evidence="1">
    <location>
        <begin position="301"/>
        <end position="355"/>
    </location>
</feature>
<name>A0ABZ2JWC2_9BACT</name>
<proteinExistence type="predicted"/>
<feature type="domain" description="Treble clef zinc finger" evidence="1">
    <location>
        <begin position="85"/>
        <end position="141"/>
    </location>
</feature>
<accession>A0ABZ2JWC2</accession>
<protein>
    <submittedName>
        <fullName evidence="2">Zinc-ribbon domain-containing protein</fullName>
    </submittedName>
</protein>
<gene>
    <name evidence="2" type="ORF">LZC95_30455</name>
</gene>